<dbReference type="Proteomes" id="UP000823775">
    <property type="component" value="Unassembled WGS sequence"/>
</dbReference>
<organism evidence="3 4">
    <name type="scientific">Datura stramonium</name>
    <name type="common">Jimsonweed</name>
    <name type="synonym">Common thornapple</name>
    <dbReference type="NCBI Taxonomy" id="4076"/>
    <lineage>
        <taxon>Eukaryota</taxon>
        <taxon>Viridiplantae</taxon>
        <taxon>Streptophyta</taxon>
        <taxon>Embryophyta</taxon>
        <taxon>Tracheophyta</taxon>
        <taxon>Spermatophyta</taxon>
        <taxon>Magnoliopsida</taxon>
        <taxon>eudicotyledons</taxon>
        <taxon>Gunneridae</taxon>
        <taxon>Pentapetalae</taxon>
        <taxon>asterids</taxon>
        <taxon>lamiids</taxon>
        <taxon>Solanales</taxon>
        <taxon>Solanaceae</taxon>
        <taxon>Solanoideae</taxon>
        <taxon>Datureae</taxon>
        <taxon>Datura</taxon>
    </lineage>
</organism>
<dbReference type="Pfam" id="PF13839">
    <property type="entry name" value="PC-Esterase"/>
    <property type="match status" value="1"/>
</dbReference>
<name>A0ABS8WIY3_DATST</name>
<comment type="similarity">
    <text evidence="1">Belongs to the PC-esterase family. TBL subfamily.</text>
</comment>
<evidence type="ECO:0000259" key="2">
    <source>
        <dbReference type="Pfam" id="PF13839"/>
    </source>
</evidence>
<dbReference type="EMBL" id="JACEIK010007894">
    <property type="protein sequence ID" value="MCE3050773.1"/>
    <property type="molecule type" value="Genomic_DNA"/>
</dbReference>
<dbReference type="PANTHER" id="PTHR32285">
    <property type="entry name" value="PROTEIN TRICHOME BIREFRINGENCE-LIKE 9-RELATED"/>
    <property type="match status" value="1"/>
</dbReference>
<comment type="caution">
    <text evidence="3">The sequence shown here is derived from an EMBL/GenBank/DDBJ whole genome shotgun (WGS) entry which is preliminary data.</text>
</comment>
<dbReference type="InterPro" id="IPR026057">
    <property type="entry name" value="TBL_C"/>
</dbReference>
<dbReference type="InterPro" id="IPR029962">
    <property type="entry name" value="TBL"/>
</dbReference>
<accession>A0ABS8WIY3</accession>
<reference evidence="3 4" key="1">
    <citation type="journal article" date="2021" name="BMC Genomics">
        <title>Datura genome reveals duplications of psychoactive alkaloid biosynthetic genes and high mutation rate following tissue culture.</title>
        <authorList>
            <person name="Rajewski A."/>
            <person name="Carter-House D."/>
            <person name="Stajich J."/>
            <person name="Litt A."/>
        </authorList>
    </citation>
    <scope>NUCLEOTIDE SEQUENCE [LARGE SCALE GENOMIC DNA]</scope>
    <source>
        <strain evidence="3">AR-01</strain>
    </source>
</reference>
<evidence type="ECO:0000313" key="4">
    <source>
        <dbReference type="Proteomes" id="UP000823775"/>
    </source>
</evidence>
<keyword evidence="4" id="KW-1185">Reference proteome</keyword>
<dbReference type="PANTHER" id="PTHR32285:SF372">
    <property type="entry name" value="PROTEIN TRICHOME BIREFRINGENCE-LIKE 43"/>
    <property type="match status" value="1"/>
</dbReference>
<evidence type="ECO:0000313" key="3">
    <source>
        <dbReference type="EMBL" id="MCE3050773.1"/>
    </source>
</evidence>
<gene>
    <name evidence="3" type="ORF">HAX54_048054</name>
</gene>
<proteinExistence type="inferred from homology"/>
<protein>
    <recommendedName>
        <fullName evidence="2">Trichome birefringence-like C-terminal domain-containing protein</fullName>
    </recommendedName>
</protein>
<evidence type="ECO:0000256" key="1">
    <source>
        <dbReference type="ARBA" id="ARBA00007727"/>
    </source>
</evidence>
<feature type="domain" description="Trichome birefringence-like C-terminal" evidence="2">
    <location>
        <begin position="17"/>
        <end position="210"/>
    </location>
</feature>
<sequence length="215" mass="24817">MQIEIEMGSIDDEGKGKKYNTSYLIFRNVFLVNIITESNGTRVLELDFLSVDQWKEMDVIVFDSWHWWLHTGRKQPWDLVQDGNSTYKDASRFTLYEKALTSWAKWVDTKIDTTKTKIFFQGVSPDHKNCVGARRPLKKNTQGPHPGELVLEKVLRSMKKTVHLLNVTKLSQYRVDGHPSVYGFGGHRNVDCTHWCVAGVVDTWNLLLTALLDQF</sequence>